<evidence type="ECO:0000256" key="2">
    <source>
        <dbReference type="SAM" id="Phobius"/>
    </source>
</evidence>
<gene>
    <name evidence="3" type="ORF">B5808_14265</name>
</gene>
<evidence type="ECO:0000313" key="3">
    <source>
        <dbReference type="EMBL" id="ARJ06249.1"/>
    </source>
</evidence>
<dbReference type="KEGG" id="cphy:B5808_14265"/>
<feature type="transmembrane region" description="Helical" evidence="2">
    <location>
        <begin position="282"/>
        <end position="305"/>
    </location>
</feature>
<sequence>MISRRSRRRDEQAEAARSTPGRRSLRMALIPADYDTPAIPAPTIDVVSSKTAPIPVDEILAEIAEPPARRQRGRRAKPSEDTPSSLPADDGAPTPARTAEAVEVSMSSPRVSGRAPSTRGEDIETSTDASPSNTAEAPDTAAPVTEDAAAPVTEDTPDDAAALVPSPLPAHIPADAAETPLDETDPAADQPTEVLLREIELQTLTIEPVDEALDPLTLEVEPTDPVTPDALRLPAPSRPRRAEKRVRRVRTAWRPASRADRSKGAPTPSAPRPSSSAVRRPAWLKGLFSGVAMLFVLGMTAVMAIPTTVSASPIDAGIVQSALTVNTPGQELVTANTASTGTVDRDGYAVSDAGELQAAGYSSAQMLVGRQLAQEIMAAYASGKLVGSVPDHIKEIQYIADGVTVPDCGVDYRILEIIVIALHNFDQVGVSDINRKCTGQIEGAGTASSHYIDGGGHAVDFYLLNNASLNGADANTLKMISILDPIMPKGAHVGQAECRASAGIKLSFTNWTEFDDSCTHMHIDVPVTDAPLLLTDSSILPR</sequence>
<feature type="region of interest" description="Disordered" evidence="1">
    <location>
        <begin position="60"/>
        <end position="187"/>
    </location>
</feature>
<feature type="region of interest" description="Disordered" evidence="1">
    <location>
        <begin position="1"/>
        <end position="26"/>
    </location>
</feature>
<keyword evidence="4" id="KW-1185">Reference proteome</keyword>
<dbReference type="RefSeq" id="WP_085020387.1">
    <property type="nucleotide sequence ID" value="NZ_BMHD01000001.1"/>
</dbReference>
<dbReference type="EMBL" id="CP020715">
    <property type="protein sequence ID" value="ARJ06249.1"/>
    <property type="molecule type" value="Genomic_DNA"/>
</dbReference>
<feature type="region of interest" description="Disordered" evidence="1">
    <location>
        <begin position="218"/>
        <end position="278"/>
    </location>
</feature>
<dbReference type="Proteomes" id="UP000192775">
    <property type="component" value="Chromosome"/>
</dbReference>
<name>A0A1X9LSX3_9MICO</name>
<feature type="compositionally biased region" description="Basic residues" evidence="1">
    <location>
        <begin position="238"/>
        <end position="251"/>
    </location>
</feature>
<evidence type="ECO:0000256" key="1">
    <source>
        <dbReference type="SAM" id="MobiDB-lite"/>
    </source>
</evidence>
<evidence type="ECO:0000313" key="4">
    <source>
        <dbReference type="Proteomes" id="UP000192775"/>
    </source>
</evidence>
<keyword evidence="2" id="KW-0812">Transmembrane</keyword>
<reference evidence="3 4" key="1">
    <citation type="submission" date="2017-04" db="EMBL/GenBank/DDBJ databases">
        <authorList>
            <person name="Afonso C.L."/>
            <person name="Miller P.J."/>
            <person name="Scott M.A."/>
            <person name="Spackman E."/>
            <person name="Goraichik I."/>
            <person name="Dimitrov K.M."/>
            <person name="Suarez D.L."/>
            <person name="Swayne D.E."/>
        </authorList>
    </citation>
    <scope>NUCLEOTIDE SEQUENCE [LARGE SCALE GENOMIC DNA]</scope>
    <source>
        <strain evidence="4">XA(T)</strain>
    </source>
</reference>
<proteinExistence type="predicted"/>
<keyword evidence="2" id="KW-0472">Membrane</keyword>
<accession>A0A1X9LSX3</accession>
<organism evidence="3 4">
    <name type="scientific">Cnuibacter physcomitrellae</name>
    <dbReference type="NCBI Taxonomy" id="1619308"/>
    <lineage>
        <taxon>Bacteria</taxon>
        <taxon>Bacillati</taxon>
        <taxon>Actinomycetota</taxon>
        <taxon>Actinomycetes</taxon>
        <taxon>Micrococcales</taxon>
        <taxon>Microbacteriaceae</taxon>
        <taxon>Cnuibacter</taxon>
    </lineage>
</organism>
<dbReference type="STRING" id="1619308.B5808_14265"/>
<protein>
    <submittedName>
        <fullName evidence="3">Uncharacterized protein</fullName>
    </submittedName>
</protein>
<feature type="compositionally biased region" description="Polar residues" evidence="1">
    <location>
        <begin position="126"/>
        <end position="135"/>
    </location>
</feature>
<dbReference type="AlphaFoldDB" id="A0A1X9LSX3"/>
<keyword evidence="2" id="KW-1133">Transmembrane helix</keyword>